<dbReference type="EnsemblPlants" id="MELO3C035395.2.1">
    <property type="protein sequence ID" value="MELO3C035395.2.1"/>
    <property type="gene ID" value="MELO3C035395.2"/>
</dbReference>
<organism evidence="1">
    <name type="scientific">Cucumis melo</name>
    <name type="common">Muskmelon</name>
    <dbReference type="NCBI Taxonomy" id="3656"/>
    <lineage>
        <taxon>Eukaryota</taxon>
        <taxon>Viridiplantae</taxon>
        <taxon>Streptophyta</taxon>
        <taxon>Embryophyta</taxon>
        <taxon>Tracheophyta</taxon>
        <taxon>Spermatophyta</taxon>
        <taxon>Magnoliopsida</taxon>
        <taxon>eudicotyledons</taxon>
        <taxon>Gunneridae</taxon>
        <taxon>Pentapetalae</taxon>
        <taxon>rosids</taxon>
        <taxon>fabids</taxon>
        <taxon>Cucurbitales</taxon>
        <taxon>Cucurbitaceae</taxon>
        <taxon>Benincaseae</taxon>
        <taxon>Cucumis</taxon>
    </lineage>
</organism>
<dbReference type="Gramene" id="MELO3C035395.2.1">
    <property type="protein sequence ID" value="MELO3C035395.2.1"/>
    <property type="gene ID" value="MELO3C035395.2"/>
</dbReference>
<evidence type="ECO:0000313" key="1">
    <source>
        <dbReference type="EnsemblPlants" id="MELO3C035395.2.1"/>
    </source>
</evidence>
<sequence>MLGCRTILSQSQHNPKMIYSLSAVFHFKTVLSQFQLKCLQINRTLKSFWVVHGNSIQTLCLWNHFLMMWWCQRLRRVDGMEWKGAPINNLSHGVFNNYDLGANVFKRVN</sequence>
<reference evidence="1" key="1">
    <citation type="submission" date="2023-03" db="UniProtKB">
        <authorList>
            <consortium name="EnsemblPlants"/>
        </authorList>
    </citation>
    <scope>IDENTIFICATION</scope>
</reference>
<name>A0A9I9ELG6_CUCME</name>
<protein>
    <submittedName>
        <fullName evidence="1">Uncharacterized protein</fullName>
    </submittedName>
</protein>
<proteinExistence type="predicted"/>
<accession>A0A9I9ELG6</accession>
<dbReference type="AlphaFoldDB" id="A0A9I9ELG6"/>